<comment type="caution">
    <text evidence="2">The sequence shown here is derived from an EMBL/GenBank/DDBJ whole genome shotgun (WGS) entry which is preliminary data.</text>
</comment>
<name>A0A699UH76_TANCI</name>
<feature type="non-terminal residue" evidence="2">
    <location>
        <position position="1"/>
    </location>
</feature>
<protein>
    <submittedName>
        <fullName evidence="2">Uncharacterized protein</fullName>
    </submittedName>
</protein>
<sequence length="64" mass="6941">AAMIQSRATSPPPVLSPPLLLPSANRRSDIPETDMPFQKRLCLTAPDSRFEVGESSTTTATRQT</sequence>
<accession>A0A699UH76</accession>
<organism evidence="2">
    <name type="scientific">Tanacetum cinerariifolium</name>
    <name type="common">Dalmatian daisy</name>
    <name type="synonym">Chrysanthemum cinerariifolium</name>
    <dbReference type="NCBI Taxonomy" id="118510"/>
    <lineage>
        <taxon>Eukaryota</taxon>
        <taxon>Viridiplantae</taxon>
        <taxon>Streptophyta</taxon>
        <taxon>Embryophyta</taxon>
        <taxon>Tracheophyta</taxon>
        <taxon>Spermatophyta</taxon>
        <taxon>Magnoliopsida</taxon>
        <taxon>eudicotyledons</taxon>
        <taxon>Gunneridae</taxon>
        <taxon>Pentapetalae</taxon>
        <taxon>asterids</taxon>
        <taxon>campanulids</taxon>
        <taxon>Asterales</taxon>
        <taxon>Asteraceae</taxon>
        <taxon>Asteroideae</taxon>
        <taxon>Anthemideae</taxon>
        <taxon>Anthemidinae</taxon>
        <taxon>Tanacetum</taxon>
    </lineage>
</organism>
<evidence type="ECO:0000313" key="2">
    <source>
        <dbReference type="EMBL" id="GFD18994.1"/>
    </source>
</evidence>
<dbReference type="EMBL" id="BKCJ011311257">
    <property type="protein sequence ID" value="GFD18994.1"/>
    <property type="molecule type" value="Genomic_DNA"/>
</dbReference>
<feature type="region of interest" description="Disordered" evidence="1">
    <location>
        <begin position="1"/>
        <end position="34"/>
    </location>
</feature>
<gene>
    <name evidence="2" type="ORF">Tci_890963</name>
</gene>
<evidence type="ECO:0000256" key="1">
    <source>
        <dbReference type="SAM" id="MobiDB-lite"/>
    </source>
</evidence>
<proteinExistence type="predicted"/>
<reference evidence="2" key="1">
    <citation type="journal article" date="2019" name="Sci. Rep.">
        <title>Draft genome of Tanacetum cinerariifolium, the natural source of mosquito coil.</title>
        <authorList>
            <person name="Yamashiro T."/>
            <person name="Shiraishi A."/>
            <person name="Satake H."/>
            <person name="Nakayama K."/>
        </authorList>
    </citation>
    <scope>NUCLEOTIDE SEQUENCE</scope>
</reference>
<dbReference type="AlphaFoldDB" id="A0A699UH76"/>
<feature type="compositionally biased region" description="Pro residues" evidence="1">
    <location>
        <begin position="10"/>
        <end position="20"/>
    </location>
</feature>